<comment type="caution">
    <text evidence="1">The sequence shown here is derived from an EMBL/GenBank/DDBJ whole genome shotgun (WGS) entry which is preliminary data.</text>
</comment>
<gene>
    <name evidence="1" type="ORF">V5J35_004864</name>
</gene>
<keyword evidence="2" id="KW-1185">Reference proteome</keyword>
<dbReference type="RefSeq" id="WP_354011480.1">
    <property type="nucleotide sequence ID" value="NZ_JBEWTA010000002.1"/>
</dbReference>
<evidence type="ECO:0000313" key="1">
    <source>
        <dbReference type="EMBL" id="MET4759545.1"/>
    </source>
</evidence>
<proteinExistence type="predicted"/>
<name>A0ABV2SP55_9GAMM</name>
<evidence type="ECO:0000313" key="2">
    <source>
        <dbReference type="Proteomes" id="UP001549366"/>
    </source>
</evidence>
<accession>A0ABV2SP55</accession>
<dbReference type="Proteomes" id="UP001549366">
    <property type="component" value="Unassembled WGS sequence"/>
</dbReference>
<protein>
    <recommendedName>
        <fullName evidence="3">Primase C-terminal 1 domain-containing protein</fullName>
    </recommendedName>
</protein>
<dbReference type="EMBL" id="JBEWTB010000003">
    <property type="protein sequence ID" value="MET4759545.1"/>
    <property type="molecule type" value="Genomic_DNA"/>
</dbReference>
<reference evidence="1 2" key="1">
    <citation type="submission" date="2024-06" db="EMBL/GenBank/DDBJ databases">
        <title>Genomic Encyclopedia of Type Strains, Phase V (KMG-V): Genome sequencing to study the core and pangenomes of soil and plant-associated prokaryotes.</title>
        <authorList>
            <person name="Whitman W."/>
        </authorList>
    </citation>
    <scope>NUCLEOTIDE SEQUENCE [LARGE SCALE GENOMIC DNA]</scope>
    <source>
        <strain evidence="1 2">NE40</strain>
    </source>
</reference>
<evidence type="ECO:0008006" key="3">
    <source>
        <dbReference type="Google" id="ProtNLM"/>
    </source>
</evidence>
<sequence>MDSQTNERATLGRVKHALKQPCGKLKIEVIVYPGFSVSPGEEIAVAKLEAPPIYGQLAKALYQSGVMQLPTVAAALGHDDDYQAWTRLQACIVTKQEPVEYAHVRRAYNSGIGYKPLFSGVPLASEVHRKQHQNGELSCLLHYGKRVTTVTEAREWFDKAAAHNLRRWTWEKLRDAIGVTSMREANPVRVMEWFDRNGLSAAVPKPYRSAVDALN</sequence>
<organism evidence="1 2">
    <name type="scientific">Endozoicomonas lisbonensis</name>
    <dbReference type="NCBI Taxonomy" id="3120522"/>
    <lineage>
        <taxon>Bacteria</taxon>
        <taxon>Pseudomonadati</taxon>
        <taxon>Pseudomonadota</taxon>
        <taxon>Gammaproteobacteria</taxon>
        <taxon>Oceanospirillales</taxon>
        <taxon>Endozoicomonadaceae</taxon>
        <taxon>Endozoicomonas</taxon>
    </lineage>
</organism>